<name>A0A9P4IYC9_9PEZI</name>
<comment type="caution">
    <text evidence="3">The sequence shown here is derived from an EMBL/GenBank/DDBJ whole genome shotgun (WGS) entry which is preliminary data.</text>
</comment>
<organism evidence="3 4">
    <name type="scientific">Myriangium duriaei CBS 260.36</name>
    <dbReference type="NCBI Taxonomy" id="1168546"/>
    <lineage>
        <taxon>Eukaryota</taxon>
        <taxon>Fungi</taxon>
        <taxon>Dikarya</taxon>
        <taxon>Ascomycota</taxon>
        <taxon>Pezizomycotina</taxon>
        <taxon>Dothideomycetes</taxon>
        <taxon>Dothideomycetidae</taxon>
        <taxon>Myriangiales</taxon>
        <taxon>Myriangiaceae</taxon>
        <taxon>Myriangium</taxon>
    </lineage>
</organism>
<evidence type="ECO:0000313" key="4">
    <source>
        <dbReference type="Proteomes" id="UP000799439"/>
    </source>
</evidence>
<keyword evidence="2" id="KW-1133">Transmembrane helix</keyword>
<keyword evidence="4" id="KW-1185">Reference proteome</keyword>
<reference evidence="3" key="1">
    <citation type="journal article" date="2020" name="Stud. Mycol.">
        <title>101 Dothideomycetes genomes: a test case for predicting lifestyles and emergence of pathogens.</title>
        <authorList>
            <person name="Haridas S."/>
            <person name="Albert R."/>
            <person name="Binder M."/>
            <person name="Bloem J."/>
            <person name="Labutti K."/>
            <person name="Salamov A."/>
            <person name="Andreopoulos B."/>
            <person name="Baker S."/>
            <person name="Barry K."/>
            <person name="Bills G."/>
            <person name="Bluhm B."/>
            <person name="Cannon C."/>
            <person name="Castanera R."/>
            <person name="Culley D."/>
            <person name="Daum C."/>
            <person name="Ezra D."/>
            <person name="Gonzalez J."/>
            <person name="Henrissat B."/>
            <person name="Kuo A."/>
            <person name="Liang C."/>
            <person name="Lipzen A."/>
            <person name="Lutzoni F."/>
            <person name="Magnuson J."/>
            <person name="Mondo S."/>
            <person name="Nolan M."/>
            <person name="Ohm R."/>
            <person name="Pangilinan J."/>
            <person name="Park H.-J."/>
            <person name="Ramirez L."/>
            <person name="Alfaro M."/>
            <person name="Sun H."/>
            <person name="Tritt A."/>
            <person name="Yoshinaga Y."/>
            <person name="Zwiers L.-H."/>
            <person name="Turgeon B."/>
            <person name="Goodwin S."/>
            <person name="Spatafora J."/>
            <person name="Crous P."/>
            <person name="Grigoriev I."/>
        </authorList>
    </citation>
    <scope>NUCLEOTIDE SEQUENCE</scope>
    <source>
        <strain evidence="3">CBS 260.36</strain>
    </source>
</reference>
<dbReference type="AlphaFoldDB" id="A0A9P4IYC9"/>
<accession>A0A9P4IYC9</accession>
<feature type="compositionally biased region" description="Basic and acidic residues" evidence="1">
    <location>
        <begin position="107"/>
        <end position="125"/>
    </location>
</feature>
<evidence type="ECO:0000256" key="1">
    <source>
        <dbReference type="SAM" id="MobiDB-lite"/>
    </source>
</evidence>
<sequence length="546" mass="60267">MLFQHYKHSIVFVALFLLCSIAVLNIGWHDGRPTLSLGDWTGRHHGPPSNGFEAPPPPAPESEAPKHDLAPPTTASDGQEKDEAKNHNSLGETIGSALGNSDSSESSAHEAPAKQEQEQELDNNKSGDTAKPQVGNGQGKGQWGKSGSALTGVKHRELFSYINADRKFTPIDFGNQRGYNPNIIPHPTDDSLWIVVAQALLPAEYAHTPGEGGMLPAGEEIVCAAAFINRTLQCTDEATVLPVAESLLGVCEGNLEIFHRAPGPRDARVFNGPSAPYIVYGSQSKEICLGIWSQDLRTLAPYFEPASAASAMFSTATEIQRPPPLGTIQKNYFFFWDLENNTYVHNDIFPSRTFAKLADDGSVGEDLAPAAVSTDKTCMEQYFPVLAPEDESVHQATNSLSITLCNRTDPHCHVNENNTFVMTIFNHKKAHAWHSEYEPFVMLFQQTAPFAVHSISQKPLWIHGRQMLTKESHSLLFEEYHPDWTIPAHHTEMFYVTSMSWKKHGQKYHGYLDDEMFLGFGIEDSRAGAIDILGKDLVQDLGICDF</sequence>
<keyword evidence="2" id="KW-0812">Transmembrane</keyword>
<gene>
    <name evidence="3" type="ORF">K461DRAFT_282556</name>
</gene>
<dbReference type="OrthoDB" id="2522565at2759"/>
<feature type="transmembrane region" description="Helical" evidence="2">
    <location>
        <begin position="9"/>
        <end position="28"/>
    </location>
</feature>
<feature type="region of interest" description="Disordered" evidence="1">
    <location>
        <begin position="39"/>
        <end position="148"/>
    </location>
</feature>
<keyword evidence="2" id="KW-0472">Membrane</keyword>
<dbReference type="Proteomes" id="UP000799439">
    <property type="component" value="Unassembled WGS sequence"/>
</dbReference>
<proteinExistence type="predicted"/>
<evidence type="ECO:0000313" key="3">
    <source>
        <dbReference type="EMBL" id="KAF2149089.1"/>
    </source>
</evidence>
<dbReference type="EMBL" id="ML996092">
    <property type="protein sequence ID" value="KAF2149089.1"/>
    <property type="molecule type" value="Genomic_DNA"/>
</dbReference>
<protein>
    <submittedName>
        <fullName evidence="3">Uncharacterized protein</fullName>
    </submittedName>
</protein>
<evidence type="ECO:0000256" key="2">
    <source>
        <dbReference type="SAM" id="Phobius"/>
    </source>
</evidence>